<evidence type="ECO:0000313" key="1">
    <source>
        <dbReference type="EMBL" id="CAI9561043.1"/>
    </source>
</evidence>
<proteinExistence type="predicted"/>
<name>A0ABN9CM41_9NEOB</name>
<dbReference type="Proteomes" id="UP001162483">
    <property type="component" value="Unassembled WGS sequence"/>
</dbReference>
<dbReference type="EMBL" id="CATNWA010011034">
    <property type="protein sequence ID" value="CAI9561043.1"/>
    <property type="molecule type" value="Genomic_DNA"/>
</dbReference>
<protein>
    <submittedName>
        <fullName evidence="1">Uncharacterized protein</fullName>
    </submittedName>
</protein>
<gene>
    <name evidence="1" type="ORF">SPARVUS_LOCUS5377297</name>
</gene>
<sequence length="99" mass="11176">HINICYSVLVHVNICHSVPVNISIFHTVPVHTSAMCFIATSTFVNVSKCQHQGWTDHLETRALPEGPGSVGGPMRCPWYLLHRFFFEFGQAHRGPMIPY</sequence>
<keyword evidence="2" id="KW-1185">Reference proteome</keyword>
<feature type="non-terminal residue" evidence="1">
    <location>
        <position position="1"/>
    </location>
</feature>
<comment type="caution">
    <text evidence="1">The sequence shown here is derived from an EMBL/GenBank/DDBJ whole genome shotgun (WGS) entry which is preliminary data.</text>
</comment>
<accession>A0ABN9CM41</accession>
<organism evidence="1 2">
    <name type="scientific">Staurois parvus</name>
    <dbReference type="NCBI Taxonomy" id="386267"/>
    <lineage>
        <taxon>Eukaryota</taxon>
        <taxon>Metazoa</taxon>
        <taxon>Chordata</taxon>
        <taxon>Craniata</taxon>
        <taxon>Vertebrata</taxon>
        <taxon>Euteleostomi</taxon>
        <taxon>Amphibia</taxon>
        <taxon>Batrachia</taxon>
        <taxon>Anura</taxon>
        <taxon>Neobatrachia</taxon>
        <taxon>Ranoidea</taxon>
        <taxon>Ranidae</taxon>
        <taxon>Staurois</taxon>
    </lineage>
</organism>
<reference evidence="1" key="1">
    <citation type="submission" date="2023-05" db="EMBL/GenBank/DDBJ databases">
        <authorList>
            <person name="Stuckert A."/>
        </authorList>
    </citation>
    <scope>NUCLEOTIDE SEQUENCE</scope>
</reference>
<evidence type="ECO:0000313" key="2">
    <source>
        <dbReference type="Proteomes" id="UP001162483"/>
    </source>
</evidence>